<feature type="non-terminal residue" evidence="1">
    <location>
        <position position="175"/>
    </location>
</feature>
<evidence type="ECO:0000313" key="1">
    <source>
        <dbReference type="EMBL" id="KIH43682.1"/>
    </source>
</evidence>
<evidence type="ECO:0000313" key="2">
    <source>
        <dbReference type="Proteomes" id="UP000054047"/>
    </source>
</evidence>
<dbReference type="PANTHER" id="PTHR45748">
    <property type="entry name" value="1-PHOSPHATIDYLINOSITOL 3-PHOSPHATE 5-KINASE-RELATED"/>
    <property type="match status" value="1"/>
</dbReference>
<sequence length="175" mass="19810">MTLGEFLTKYCFNKSYECPSSNCEVPMLDHSRKLVYGRVCVEVTTQVVVSGTDESINGNTAPGQIYAWTYCNSCKLSSAVVPVNMSVWHLSFGKYLDYIAYSTFSKVRPYNVQFSPVQCRIIPNQYTKQALLDGVTRMASLADDIVRTAEDRLALFTKHDHYSQYAGTFHTVLRQ</sequence>
<dbReference type="GO" id="GO:0010008">
    <property type="term" value="C:endosome membrane"/>
    <property type="evidence" value="ECO:0007669"/>
    <property type="project" value="TreeGrafter"/>
</dbReference>
<dbReference type="OrthoDB" id="158357at2759"/>
<dbReference type="GO" id="GO:0046854">
    <property type="term" value="P:phosphatidylinositol phosphate biosynthetic process"/>
    <property type="evidence" value="ECO:0007669"/>
    <property type="project" value="TreeGrafter"/>
</dbReference>
<accession>A0A0C2C257</accession>
<reference evidence="1 2" key="1">
    <citation type="submission" date="2013-12" db="EMBL/GenBank/DDBJ databases">
        <title>Draft genome of the parsitic nematode Ancylostoma duodenale.</title>
        <authorList>
            <person name="Mitreva M."/>
        </authorList>
    </citation>
    <scope>NUCLEOTIDE SEQUENCE [LARGE SCALE GENOMIC DNA]</scope>
    <source>
        <strain evidence="1 2">Zhejiang</strain>
    </source>
</reference>
<proteinExistence type="predicted"/>
<dbReference type="PANTHER" id="PTHR45748:SF7">
    <property type="entry name" value="1-PHOSPHATIDYLINOSITOL 3-PHOSPHATE 5-KINASE-RELATED"/>
    <property type="match status" value="1"/>
</dbReference>
<name>A0A0C2C257_9BILA</name>
<dbReference type="Proteomes" id="UP000054047">
    <property type="component" value="Unassembled WGS sequence"/>
</dbReference>
<organism evidence="1 2">
    <name type="scientific">Ancylostoma duodenale</name>
    <dbReference type="NCBI Taxonomy" id="51022"/>
    <lineage>
        <taxon>Eukaryota</taxon>
        <taxon>Metazoa</taxon>
        <taxon>Ecdysozoa</taxon>
        <taxon>Nematoda</taxon>
        <taxon>Chromadorea</taxon>
        <taxon>Rhabditida</taxon>
        <taxon>Rhabditina</taxon>
        <taxon>Rhabditomorpha</taxon>
        <taxon>Strongyloidea</taxon>
        <taxon>Ancylostomatidae</taxon>
        <taxon>Ancylostomatinae</taxon>
        <taxon>Ancylostoma</taxon>
    </lineage>
</organism>
<dbReference type="GO" id="GO:0000285">
    <property type="term" value="F:1-phosphatidylinositol-3-phosphate 5-kinase activity"/>
    <property type="evidence" value="ECO:0007669"/>
    <property type="project" value="TreeGrafter"/>
</dbReference>
<dbReference type="AlphaFoldDB" id="A0A0C2C257"/>
<keyword evidence="2" id="KW-1185">Reference proteome</keyword>
<gene>
    <name evidence="1" type="ORF">ANCDUO_26307</name>
</gene>
<protein>
    <submittedName>
        <fullName evidence="1">Uncharacterized protein</fullName>
    </submittedName>
</protein>
<dbReference type="EMBL" id="KN783735">
    <property type="protein sequence ID" value="KIH43682.1"/>
    <property type="molecule type" value="Genomic_DNA"/>
</dbReference>